<dbReference type="Gene3D" id="3.40.366.30">
    <property type="entry name" value="50S ribosomal protein L16 arginine hydroxylase, Chain A, Domain 2"/>
    <property type="match status" value="1"/>
</dbReference>
<dbReference type="AlphaFoldDB" id="A0A2D3T6F3"/>
<dbReference type="PANTHER" id="PTHR13096:SF8">
    <property type="entry name" value="RIBOSOMAL OXYGENASE 1"/>
    <property type="match status" value="1"/>
</dbReference>
<evidence type="ECO:0000256" key="4">
    <source>
        <dbReference type="ARBA" id="ARBA00023002"/>
    </source>
</evidence>
<accession>A0A2D3T6F3</accession>
<comment type="cofactor">
    <cofactor evidence="1">
        <name>Fe(2+)</name>
        <dbReference type="ChEBI" id="CHEBI:29033"/>
    </cofactor>
</comment>
<keyword evidence="5" id="KW-0408">Iron</keyword>
<dbReference type="RefSeq" id="WP_100102892.1">
    <property type="nucleotide sequence ID" value="NZ_CADIJJ010000030.1"/>
</dbReference>
<dbReference type="EMBL" id="CP017606">
    <property type="protein sequence ID" value="ATW29112.1"/>
    <property type="molecule type" value="Genomic_DNA"/>
</dbReference>
<evidence type="ECO:0000313" key="7">
    <source>
        <dbReference type="EMBL" id="ATW29112.1"/>
    </source>
</evidence>
<sequence>MYLMINWQDFLQHYWQKHPILLKQAVVNFINPVSPDELAKLVIEKALESQLIKKVNGKCQVVHNVFNGYKSLGRHNWSLKVQAINHWHRPAEEFMYLFRTFPDWYREDLTVSFSVPGGGLGLYAKTSDVFIIQGIGRSRWRIWNPLSSVVHYDQKNFFPSIINEELVSGDVLYIPKGFPHEAISSETALSYCINLWTDNSLRMIRNWTESLSDKNHRGIEYSPSPDLLMRDDPTEILPQDITAIQNIMNQFLLQQRDDLETWFGQQMSQSSYDLPMAPAAQVYQPSQVQSILQQDISLCRLMGLRMLHIGDRYFLNGESLASNYADAWNIMAHNTTINGYMLRKFIDDNDFMTQLTLLINKGYWYFQGISMKNFFDINV</sequence>
<evidence type="ECO:0000256" key="5">
    <source>
        <dbReference type="ARBA" id="ARBA00023004"/>
    </source>
</evidence>
<dbReference type="InterPro" id="IPR039994">
    <property type="entry name" value="NO66-like"/>
</dbReference>
<dbReference type="Pfam" id="PF20514">
    <property type="entry name" value="WHD_ROXA"/>
    <property type="match status" value="1"/>
</dbReference>
<dbReference type="Pfam" id="PF08007">
    <property type="entry name" value="JmjC_2"/>
    <property type="match status" value="1"/>
</dbReference>
<evidence type="ECO:0000256" key="1">
    <source>
        <dbReference type="ARBA" id="ARBA00001954"/>
    </source>
</evidence>
<dbReference type="InterPro" id="IPR003347">
    <property type="entry name" value="JmjC_dom"/>
</dbReference>
<dbReference type="PROSITE" id="PS51184">
    <property type="entry name" value="JMJC"/>
    <property type="match status" value="1"/>
</dbReference>
<gene>
    <name evidence="7" type="ORF">BJP41_00745</name>
</gene>
<proteinExistence type="predicted"/>
<dbReference type="PANTHER" id="PTHR13096">
    <property type="entry name" value="MINA53 MYC INDUCED NUCLEAR ANTIGEN"/>
    <property type="match status" value="1"/>
</dbReference>
<evidence type="ECO:0000259" key="6">
    <source>
        <dbReference type="PROSITE" id="PS51184"/>
    </source>
</evidence>
<evidence type="ECO:0000256" key="3">
    <source>
        <dbReference type="ARBA" id="ARBA00022964"/>
    </source>
</evidence>
<dbReference type="InterPro" id="IPR046799">
    <property type="entry name" value="ROXA-like_wH"/>
</dbReference>
<dbReference type="SUPFAM" id="SSF51197">
    <property type="entry name" value="Clavaminate synthase-like"/>
    <property type="match status" value="1"/>
</dbReference>
<reference evidence="8" key="2">
    <citation type="submission" date="2017-11" db="EMBL/GenBank/DDBJ databases">
        <title>PacBio sequencing of new strain of the secondary endosymbiont Candidatus Hamiltonella defensa.</title>
        <authorList>
            <person name="Strand M.R."/>
            <person name="Oliver K."/>
        </authorList>
    </citation>
    <scope>NUCLEOTIDE SEQUENCE [LARGE SCALE GENOMIC DNA]</scope>
    <source>
        <strain evidence="8">A2C</strain>
    </source>
</reference>
<keyword evidence="4" id="KW-0560">Oxidoreductase</keyword>
<keyword evidence="3" id="KW-0223">Dioxygenase</keyword>
<dbReference type="Proteomes" id="UP000230008">
    <property type="component" value="Chromosome"/>
</dbReference>
<evidence type="ECO:0000313" key="8">
    <source>
        <dbReference type="Proteomes" id="UP000230008"/>
    </source>
</evidence>
<organism evidence="7 8">
    <name type="scientific">Candidatus Williamhamiltonella defendens</name>
    <dbReference type="NCBI Taxonomy" id="138072"/>
    <lineage>
        <taxon>Bacteria</taxon>
        <taxon>Pseudomonadati</taxon>
        <taxon>Pseudomonadota</taxon>
        <taxon>Gammaproteobacteria</taxon>
        <taxon>Enterobacterales</taxon>
        <taxon>Enterobacteriaceae</taxon>
        <taxon>aphid secondary symbionts</taxon>
        <taxon>Candidatus Williamhamiltonella</taxon>
    </lineage>
</organism>
<dbReference type="GO" id="GO:0046872">
    <property type="term" value="F:metal ion binding"/>
    <property type="evidence" value="ECO:0007669"/>
    <property type="project" value="UniProtKB-KW"/>
</dbReference>
<dbReference type="Gene3D" id="2.60.120.650">
    <property type="entry name" value="Cupin"/>
    <property type="match status" value="1"/>
</dbReference>
<feature type="domain" description="JmjC" evidence="6">
    <location>
        <begin position="90"/>
        <end position="212"/>
    </location>
</feature>
<dbReference type="GO" id="GO:0016706">
    <property type="term" value="F:2-oxoglutarate-dependent dioxygenase activity"/>
    <property type="evidence" value="ECO:0007669"/>
    <property type="project" value="TreeGrafter"/>
</dbReference>
<name>A0A2D3T6F3_9ENTR</name>
<evidence type="ECO:0000256" key="2">
    <source>
        <dbReference type="ARBA" id="ARBA00022723"/>
    </source>
</evidence>
<protein>
    <recommendedName>
        <fullName evidence="6">JmjC domain-containing protein</fullName>
    </recommendedName>
</protein>
<keyword evidence="2" id="KW-0479">Metal-binding</keyword>
<reference evidence="8" key="1">
    <citation type="submission" date="2016-10" db="EMBL/GenBank/DDBJ databases">
        <authorList>
            <person name="Chevignon G."/>
        </authorList>
    </citation>
    <scope>NUCLEOTIDE SEQUENCE [LARGE SCALE GENOMIC DNA]</scope>
    <source>
        <strain evidence="8">A2C</strain>
    </source>
</reference>